<dbReference type="Gene3D" id="3.30.500.10">
    <property type="entry name" value="MHC class I-like antigen recognition-like"/>
    <property type="match status" value="1"/>
</dbReference>
<dbReference type="GO" id="GO:0002474">
    <property type="term" value="P:antigen processing and presentation of peptide antigen via MHC class I"/>
    <property type="evidence" value="ECO:0007669"/>
    <property type="project" value="UniProtKB-KW"/>
</dbReference>
<evidence type="ECO:0000256" key="9">
    <source>
        <dbReference type="ARBA" id="ARBA00023180"/>
    </source>
</evidence>
<keyword evidence="6" id="KW-1133">Transmembrane helix</keyword>
<dbReference type="Gene3D" id="2.60.40.10">
    <property type="entry name" value="Immunoglobulins"/>
    <property type="match status" value="1"/>
</dbReference>
<dbReference type="FunFam" id="3.30.500.10:FF:000001">
    <property type="entry name" value="H-2 class I histocompatibility antigen, alpha chain"/>
    <property type="match status" value="1"/>
</dbReference>
<keyword evidence="5" id="KW-0391">Immunity</keyword>
<dbReference type="InterPro" id="IPR050208">
    <property type="entry name" value="MHC_class-I_related"/>
</dbReference>
<keyword evidence="13" id="KW-1185">Reference proteome</keyword>
<reference evidence="12" key="2">
    <citation type="submission" date="2025-09" db="UniProtKB">
        <authorList>
            <consortium name="Ensembl"/>
        </authorList>
    </citation>
    <scope>IDENTIFICATION</scope>
</reference>
<evidence type="ECO:0000256" key="4">
    <source>
        <dbReference type="ARBA" id="ARBA00022729"/>
    </source>
</evidence>
<comment type="subcellular location">
    <subcellularLocation>
        <location evidence="1">Membrane</location>
        <topology evidence="1">Single-pass type I membrane protein</topology>
    </subcellularLocation>
</comment>
<dbReference type="InterPro" id="IPR003597">
    <property type="entry name" value="Ig_C1-set"/>
</dbReference>
<dbReference type="GeneTree" id="ENSGT01150000286995"/>
<dbReference type="PRINTS" id="PR01638">
    <property type="entry name" value="MHCCLASSI"/>
</dbReference>
<dbReference type="Ensembl" id="ENSLLTT00000003782.1">
    <property type="protein sequence ID" value="ENSLLTP00000003629.1"/>
    <property type="gene ID" value="ENSLLTG00000002718.1"/>
</dbReference>
<keyword evidence="4" id="KW-0732">Signal</keyword>
<evidence type="ECO:0000313" key="12">
    <source>
        <dbReference type="Ensembl" id="ENSLLTP00000003629.1"/>
    </source>
</evidence>
<accession>A0A8C5RJQ6</accession>
<keyword evidence="2" id="KW-0490">MHC I</keyword>
<reference evidence="12" key="1">
    <citation type="submission" date="2025-08" db="UniProtKB">
        <authorList>
            <consortium name="Ensembl"/>
        </authorList>
    </citation>
    <scope>IDENTIFICATION</scope>
</reference>
<evidence type="ECO:0000256" key="3">
    <source>
        <dbReference type="ARBA" id="ARBA00022692"/>
    </source>
</evidence>
<keyword evidence="9" id="KW-0325">Glycoprotein</keyword>
<evidence type="ECO:0000256" key="1">
    <source>
        <dbReference type="ARBA" id="ARBA00004479"/>
    </source>
</evidence>
<dbReference type="PROSITE" id="PS50835">
    <property type="entry name" value="IG_LIKE"/>
    <property type="match status" value="1"/>
</dbReference>
<dbReference type="GO" id="GO:0006955">
    <property type="term" value="P:immune response"/>
    <property type="evidence" value="ECO:0007669"/>
    <property type="project" value="TreeGrafter"/>
</dbReference>
<dbReference type="AlphaFoldDB" id="A0A8C5RJQ6"/>
<evidence type="ECO:0000256" key="7">
    <source>
        <dbReference type="ARBA" id="ARBA00023136"/>
    </source>
</evidence>
<sequence length="343" mass="39218">MPGKESGGGVGLQMSITLFSFLPPASSSSSLHFLYYSYTFVSKPSQGLPQFSILESLDGQPIAHYDSHMKEYLSLVPWMEQVKKEEPLWKEYTKIAKKAEQDFGRNLVTLKKYYNHSEGFHILQWRYGCELSYGWLREGSDQDSYDGMTFISFDKETLGWTASDTAAQLSKRKLEGNPSVAKHIKYYLEETCIEILRRRITYGKEALLRKEPIAMVTSKAEVIQTKTHICRVDGFFPKDIKATWRKDGQIWLQDTLHGLVAPNSDGTYHFWLSIRINPSEQNHFQCHIEHDSLNSPLIVVLKMPGEYLGRIEGWKGRGFLTKVKKGTEGQRPLVVLEIAPGKI</sequence>
<feature type="domain" description="Ig-like" evidence="11">
    <location>
        <begin position="212"/>
        <end position="292"/>
    </location>
</feature>
<evidence type="ECO:0000256" key="2">
    <source>
        <dbReference type="ARBA" id="ARBA00022451"/>
    </source>
</evidence>
<organism evidence="12 13">
    <name type="scientific">Laticauda laticaudata</name>
    <name type="common">Blue-ringed sea krait</name>
    <name type="synonym">Blue-lipped sea krait</name>
    <dbReference type="NCBI Taxonomy" id="8630"/>
    <lineage>
        <taxon>Eukaryota</taxon>
        <taxon>Metazoa</taxon>
        <taxon>Chordata</taxon>
        <taxon>Craniata</taxon>
        <taxon>Vertebrata</taxon>
        <taxon>Euteleostomi</taxon>
        <taxon>Lepidosauria</taxon>
        <taxon>Squamata</taxon>
        <taxon>Bifurcata</taxon>
        <taxon>Unidentata</taxon>
        <taxon>Episquamata</taxon>
        <taxon>Toxicofera</taxon>
        <taxon>Serpentes</taxon>
        <taxon>Colubroidea</taxon>
        <taxon>Elapidae</taxon>
        <taxon>Laticaudinae</taxon>
        <taxon>Laticauda</taxon>
    </lineage>
</organism>
<dbReference type="PANTHER" id="PTHR16675">
    <property type="entry name" value="MHC CLASS I-RELATED"/>
    <property type="match status" value="1"/>
</dbReference>
<keyword evidence="7" id="KW-0472">Membrane</keyword>
<dbReference type="Pfam" id="PF00129">
    <property type="entry name" value="MHC_I"/>
    <property type="match status" value="1"/>
</dbReference>
<keyword evidence="3" id="KW-0812">Transmembrane</keyword>
<evidence type="ECO:0000259" key="11">
    <source>
        <dbReference type="PROSITE" id="PS50835"/>
    </source>
</evidence>
<evidence type="ECO:0000256" key="8">
    <source>
        <dbReference type="ARBA" id="ARBA00023157"/>
    </source>
</evidence>
<comment type="similarity">
    <text evidence="10">Belongs to the MHC class I family.</text>
</comment>
<dbReference type="SUPFAM" id="SSF48726">
    <property type="entry name" value="Immunoglobulin"/>
    <property type="match status" value="1"/>
</dbReference>
<dbReference type="SUPFAM" id="SSF54452">
    <property type="entry name" value="MHC antigen-recognition domain"/>
    <property type="match status" value="1"/>
</dbReference>
<evidence type="ECO:0000313" key="13">
    <source>
        <dbReference type="Proteomes" id="UP000694406"/>
    </source>
</evidence>
<keyword evidence="8" id="KW-1015">Disulfide bond</keyword>
<dbReference type="GO" id="GO:0009897">
    <property type="term" value="C:external side of plasma membrane"/>
    <property type="evidence" value="ECO:0007669"/>
    <property type="project" value="TreeGrafter"/>
</dbReference>
<evidence type="ECO:0000256" key="10">
    <source>
        <dbReference type="RuleBase" id="RU004439"/>
    </source>
</evidence>
<dbReference type="GO" id="GO:0042612">
    <property type="term" value="C:MHC class I protein complex"/>
    <property type="evidence" value="ECO:0007669"/>
    <property type="project" value="UniProtKB-KW"/>
</dbReference>
<dbReference type="InterPro" id="IPR037055">
    <property type="entry name" value="MHC_I-like_Ag-recog_sf"/>
</dbReference>
<name>A0A8C5RJQ6_LATLA</name>
<dbReference type="InterPro" id="IPR001039">
    <property type="entry name" value="MHC_I_a_a1/a2"/>
</dbReference>
<dbReference type="SMART" id="SM00407">
    <property type="entry name" value="IGc1"/>
    <property type="match status" value="1"/>
</dbReference>
<dbReference type="PANTHER" id="PTHR16675:SF242">
    <property type="entry name" value="MAJOR HISTOCOMPATIBILITY COMPLEX CLASS I-RELATED GENE PROTEIN"/>
    <property type="match status" value="1"/>
</dbReference>
<dbReference type="GO" id="GO:0005615">
    <property type="term" value="C:extracellular space"/>
    <property type="evidence" value="ECO:0007669"/>
    <property type="project" value="TreeGrafter"/>
</dbReference>
<proteinExistence type="inferred from homology"/>
<evidence type="ECO:0000256" key="5">
    <source>
        <dbReference type="ARBA" id="ARBA00022859"/>
    </source>
</evidence>
<dbReference type="Proteomes" id="UP000694406">
    <property type="component" value="Unplaced"/>
</dbReference>
<dbReference type="InterPro" id="IPR013783">
    <property type="entry name" value="Ig-like_fold"/>
</dbReference>
<dbReference type="InterPro" id="IPR011162">
    <property type="entry name" value="MHC_I/II-like_Ag-recog"/>
</dbReference>
<dbReference type="InterPro" id="IPR036179">
    <property type="entry name" value="Ig-like_dom_sf"/>
</dbReference>
<dbReference type="InterPro" id="IPR007110">
    <property type="entry name" value="Ig-like_dom"/>
</dbReference>
<dbReference type="Pfam" id="PF07654">
    <property type="entry name" value="C1-set"/>
    <property type="match status" value="1"/>
</dbReference>
<dbReference type="InterPro" id="IPR011161">
    <property type="entry name" value="MHC_I-like_Ag-recog"/>
</dbReference>
<protein>
    <recommendedName>
        <fullName evidence="11">Ig-like domain-containing protein</fullName>
    </recommendedName>
</protein>
<dbReference type="FunFam" id="2.60.40.10:FF:000204">
    <property type="entry name" value="Major histocompatibility complex, class I-related protein"/>
    <property type="match status" value="1"/>
</dbReference>
<evidence type="ECO:0000256" key="6">
    <source>
        <dbReference type="ARBA" id="ARBA00022989"/>
    </source>
</evidence>